<sequence>MFKVGLRSSLYKSVATSFQSIRYQSQAVKLSYDLLNAPTKNDDSNPIVIMHGLLGNKMNNRTLGRLLRDKLKKDVYLVDLRNHGTSPHIKPHNYEAMFEDIVKFIHDNQLHEPILIGHSMGAKVGMECVLKNKDIASMLVCLDNAPICTVPNGKYTQYISKLQEICQTDGVQTLKEADHIMAKVESDKFIRGFLLTCLKRVQITDGKWIFQSKIPLDIMKDAILKGNISGWDLDARTYRWCKPTLFIRGTESAHIADEYIPTMGLFFPCFELRDVKAGHYLNVTNAEECSDLITEFVKRHTE</sequence>
<evidence type="ECO:0000313" key="4">
    <source>
        <dbReference type="EMBL" id="KAG0661198.1"/>
    </source>
</evidence>
<organism evidence="4 5">
    <name type="scientific">Maudiozyma exigua</name>
    <name type="common">Yeast</name>
    <name type="synonym">Kazachstania exigua</name>
    <dbReference type="NCBI Taxonomy" id="34358"/>
    <lineage>
        <taxon>Eukaryota</taxon>
        <taxon>Fungi</taxon>
        <taxon>Dikarya</taxon>
        <taxon>Ascomycota</taxon>
        <taxon>Saccharomycotina</taxon>
        <taxon>Saccharomycetes</taxon>
        <taxon>Saccharomycetales</taxon>
        <taxon>Saccharomycetaceae</taxon>
        <taxon>Maudiozyma</taxon>
    </lineage>
</organism>
<evidence type="ECO:0000259" key="3">
    <source>
        <dbReference type="Pfam" id="PF00561"/>
    </source>
</evidence>
<evidence type="ECO:0000256" key="2">
    <source>
        <dbReference type="ARBA" id="ARBA00022801"/>
    </source>
</evidence>
<dbReference type="Gene3D" id="3.40.50.1820">
    <property type="entry name" value="alpha/beta hydrolase"/>
    <property type="match status" value="1"/>
</dbReference>
<gene>
    <name evidence="4" type="ORF">C6P45_001418</name>
</gene>
<protein>
    <recommendedName>
        <fullName evidence="3">AB hydrolase-1 domain-containing protein</fullName>
    </recommendedName>
</protein>
<evidence type="ECO:0000256" key="1">
    <source>
        <dbReference type="ARBA" id="ARBA00008645"/>
    </source>
</evidence>
<keyword evidence="5" id="KW-1185">Reference proteome</keyword>
<dbReference type="GO" id="GO:0052689">
    <property type="term" value="F:carboxylic ester hydrolase activity"/>
    <property type="evidence" value="ECO:0007669"/>
    <property type="project" value="TreeGrafter"/>
</dbReference>
<comment type="caution">
    <text evidence="4">The sequence shown here is derived from an EMBL/GenBank/DDBJ whole genome shotgun (WGS) entry which is preliminary data.</text>
</comment>
<dbReference type="InterPro" id="IPR000073">
    <property type="entry name" value="AB_hydrolase_1"/>
</dbReference>
<dbReference type="PANTHER" id="PTHR46118:SF4">
    <property type="entry name" value="PROTEIN ABHD11"/>
    <property type="match status" value="1"/>
</dbReference>
<dbReference type="SUPFAM" id="SSF53474">
    <property type="entry name" value="alpha/beta-Hydrolases"/>
    <property type="match status" value="1"/>
</dbReference>
<dbReference type="InterPro" id="IPR029058">
    <property type="entry name" value="AB_hydrolase_fold"/>
</dbReference>
<dbReference type="EMBL" id="PUHR01000164">
    <property type="protein sequence ID" value="KAG0661198.1"/>
    <property type="molecule type" value="Genomic_DNA"/>
</dbReference>
<name>A0A9P7B6D1_MAUEX</name>
<proteinExistence type="inferred from homology"/>
<dbReference type="OrthoDB" id="8119704at2759"/>
<dbReference type="PANTHER" id="PTHR46118">
    <property type="entry name" value="PROTEIN ABHD11"/>
    <property type="match status" value="1"/>
</dbReference>
<comment type="similarity">
    <text evidence="1">Belongs to the AB hydrolase superfamily.</text>
</comment>
<dbReference type="GO" id="GO:0005739">
    <property type="term" value="C:mitochondrion"/>
    <property type="evidence" value="ECO:0007669"/>
    <property type="project" value="TreeGrafter"/>
</dbReference>
<evidence type="ECO:0000313" key="5">
    <source>
        <dbReference type="Proteomes" id="UP000750334"/>
    </source>
</evidence>
<dbReference type="AlphaFoldDB" id="A0A9P7B6D1"/>
<reference evidence="4 5" key="1">
    <citation type="submission" date="2020-11" db="EMBL/GenBank/DDBJ databases">
        <title>Kefir isolates.</title>
        <authorList>
            <person name="Marcisauskas S."/>
            <person name="Kim Y."/>
            <person name="Blasche S."/>
        </authorList>
    </citation>
    <scope>NUCLEOTIDE SEQUENCE [LARGE SCALE GENOMIC DNA]</scope>
    <source>
        <strain evidence="4 5">OG2</strain>
    </source>
</reference>
<feature type="domain" description="AB hydrolase-1" evidence="3">
    <location>
        <begin position="45"/>
        <end position="285"/>
    </location>
</feature>
<dbReference type="Pfam" id="PF00561">
    <property type="entry name" value="Abhydrolase_1"/>
    <property type="match status" value="1"/>
</dbReference>
<keyword evidence="2" id="KW-0378">Hydrolase</keyword>
<accession>A0A9P7B6D1</accession>
<dbReference type="Proteomes" id="UP000750334">
    <property type="component" value="Unassembled WGS sequence"/>
</dbReference>